<keyword evidence="3" id="KW-0964">Secreted</keyword>
<accession>A0A5C6N9Y7</accession>
<comment type="subcellular location">
    <subcellularLocation>
        <location evidence="1">Secreted</location>
    </subcellularLocation>
</comment>
<dbReference type="GO" id="GO:0008217">
    <property type="term" value="P:regulation of blood pressure"/>
    <property type="evidence" value="ECO:0007669"/>
    <property type="project" value="InterPro"/>
</dbReference>
<feature type="compositionally biased region" description="Polar residues" evidence="6">
    <location>
        <begin position="159"/>
        <end position="168"/>
    </location>
</feature>
<organism evidence="8 9">
    <name type="scientific">Takifugu flavidus</name>
    <name type="common">sansaifugu</name>
    <dbReference type="NCBI Taxonomy" id="433684"/>
    <lineage>
        <taxon>Eukaryota</taxon>
        <taxon>Metazoa</taxon>
        <taxon>Chordata</taxon>
        <taxon>Craniata</taxon>
        <taxon>Vertebrata</taxon>
        <taxon>Euteleostomi</taxon>
        <taxon>Actinopterygii</taxon>
        <taxon>Neopterygii</taxon>
        <taxon>Teleostei</taxon>
        <taxon>Neoteleostei</taxon>
        <taxon>Acanthomorphata</taxon>
        <taxon>Eupercaria</taxon>
        <taxon>Tetraodontiformes</taxon>
        <taxon>Tetradontoidea</taxon>
        <taxon>Tetraodontidae</taxon>
        <taxon>Takifugu</taxon>
    </lineage>
</organism>
<keyword evidence="9" id="KW-1185">Reference proteome</keyword>
<dbReference type="InterPro" id="IPR001483">
    <property type="entry name" value="Urotensin_II"/>
</dbReference>
<gene>
    <name evidence="8" type="ORF">D4764_03G0010140</name>
</gene>
<dbReference type="PROSITE" id="PS00984">
    <property type="entry name" value="UROTENSIN_II"/>
    <property type="match status" value="1"/>
</dbReference>
<dbReference type="Proteomes" id="UP000324091">
    <property type="component" value="Chromosome 3"/>
</dbReference>
<keyword evidence="4" id="KW-0372">Hormone</keyword>
<evidence type="ECO:0000313" key="9">
    <source>
        <dbReference type="Proteomes" id="UP000324091"/>
    </source>
</evidence>
<reference evidence="8 9" key="1">
    <citation type="submission" date="2019-04" db="EMBL/GenBank/DDBJ databases">
        <title>Chromosome genome assembly for Takifugu flavidus.</title>
        <authorList>
            <person name="Xiao S."/>
        </authorList>
    </citation>
    <scope>NUCLEOTIDE SEQUENCE [LARGE SCALE GENOMIC DNA]</scope>
    <source>
        <strain evidence="8">HTHZ2018</strain>
        <tissue evidence="8">Muscle</tissue>
    </source>
</reference>
<feature type="region of interest" description="Disordered" evidence="6">
    <location>
        <begin position="123"/>
        <end position="168"/>
    </location>
</feature>
<keyword evidence="7" id="KW-0732">Signal</keyword>
<evidence type="ECO:0000256" key="1">
    <source>
        <dbReference type="ARBA" id="ARBA00004613"/>
    </source>
</evidence>
<dbReference type="GO" id="GO:0097746">
    <property type="term" value="P:blood vessel diameter maintenance"/>
    <property type="evidence" value="ECO:0007669"/>
    <property type="project" value="InterPro"/>
</dbReference>
<feature type="signal peptide" evidence="7">
    <location>
        <begin position="1"/>
        <end position="22"/>
    </location>
</feature>
<comment type="similarity">
    <text evidence="2">Belongs to the urotensin-2 family.</text>
</comment>
<dbReference type="GO" id="GO:0005179">
    <property type="term" value="F:hormone activity"/>
    <property type="evidence" value="ECO:0007669"/>
    <property type="project" value="UniProtKB-KW"/>
</dbReference>
<evidence type="ECO:0000256" key="7">
    <source>
        <dbReference type="SAM" id="SignalP"/>
    </source>
</evidence>
<evidence type="ECO:0000313" key="8">
    <source>
        <dbReference type="EMBL" id="TWW64006.1"/>
    </source>
</evidence>
<feature type="chain" id="PRO_5022771756" evidence="7">
    <location>
        <begin position="23"/>
        <end position="186"/>
    </location>
</feature>
<evidence type="ECO:0000256" key="2">
    <source>
        <dbReference type="ARBA" id="ARBA00006719"/>
    </source>
</evidence>
<evidence type="ECO:0000256" key="3">
    <source>
        <dbReference type="ARBA" id="ARBA00022525"/>
    </source>
</evidence>
<name>A0A5C6N9Y7_9TELE</name>
<keyword evidence="5" id="KW-1015">Disulfide bond</keyword>
<evidence type="ECO:0000256" key="5">
    <source>
        <dbReference type="ARBA" id="ARBA00023157"/>
    </source>
</evidence>
<dbReference type="EMBL" id="RHFK02000016">
    <property type="protein sequence ID" value="TWW64006.1"/>
    <property type="molecule type" value="Genomic_DNA"/>
</dbReference>
<protein>
    <submittedName>
        <fullName evidence="8">Uncharacterized protein</fullName>
    </submittedName>
</protein>
<evidence type="ECO:0000256" key="4">
    <source>
        <dbReference type="ARBA" id="ARBA00022702"/>
    </source>
</evidence>
<comment type="caution">
    <text evidence="8">The sequence shown here is derived from an EMBL/GenBank/DDBJ whole genome shotgun (WGS) entry which is preliminary data.</text>
</comment>
<evidence type="ECO:0000256" key="6">
    <source>
        <dbReference type="SAM" id="MobiDB-lite"/>
    </source>
</evidence>
<dbReference type="GO" id="GO:0005576">
    <property type="term" value="C:extracellular region"/>
    <property type="evidence" value="ECO:0007669"/>
    <property type="project" value="UniProtKB-SubCell"/>
</dbReference>
<dbReference type="AlphaFoldDB" id="A0A5C6N9Y7"/>
<sequence length="186" mass="19550">MFHNLPVKVAVMLLILRTGVEAAPTERGFLKPHPPLSHSPASPAVSAAQNPSLYLKKWLLSSSPAADGTTASVGRWAAGTSSARSHPDSAGLGKRAQMLKMIAALEELQRAVNSTLSSRITVMSRASGRNSGRKNKASPAATGGVKPTTLAPAAGDSTADVTGQNLKKSQSKKTKRVCFWKYCSQN</sequence>
<proteinExistence type="inferred from homology"/>